<evidence type="ECO:0000313" key="2">
    <source>
        <dbReference type="Proteomes" id="UP000826195"/>
    </source>
</evidence>
<dbReference type="AlphaFoldDB" id="A0AAV7IAI3"/>
<evidence type="ECO:0000313" key="1">
    <source>
        <dbReference type="EMBL" id="KAH0547247.1"/>
    </source>
</evidence>
<comment type="caution">
    <text evidence="1">The sequence shown here is derived from an EMBL/GenBank/DDBJ whole genome shotgun (WGS) entry which is preliminary data.</text>
</comment>
<proteinExistence type="predicted"/>
<reference evidence="1 2" key="1">
    <citation type="journal article" date="2021" name="J. Hered.">
        <title>A chromosome-level genome assembly of the parasitoid wasp, Cotesia glomerata (Hymenoptera: Braconidae).</title>
        <authorList>
            <person name="Pinto B.J."/>
            <person name="Weis J.J."/>
            <person name="Gamble T."/>
            <person name="Ode P.J."/>
            <person name="Paul R."/>
            <person name="Zaspel J.M."/>
        </authorList>
    </citation>
    <scope>NUCLEOTIDE SEQUENCE [LARGE SCALE GENOMIC DNA]</scope>
    <source>
        <strain evidence="1">CgM1</strain>
    </source>
</reference>
<name>A0AAV7IAI3_COTGL</name>
<protein>
    <submittedName>
        <fullName evidence="1">Uncharacterized protein</fullName>
    </submittedName>
</protein>
<keyword evidence="2" id="KW-1185">Reference proteome</keyword>
<dbReference type="Proteomes" id="UP000826195">
    <property type="component" value="Unassembled WGS sequence"/>
</dbReference>
<gene>
    <name evidence="1" type="ORF">KQX54_018001</name>
</gene>
<organism evidence="1 2">
    <name type="scientific">Cotesia glomerata</name>
    <name type="common">Lepidopteran parasitic wasp</name>
    <name type="synonym">Apanteles glomeratus</name>
    <dbReference type="NCBI Taxonomy" id="32391"/>
    <lineage>
        <taxon>Eukaryota</taxon>
        <taxon>Metazoa</taxon>
        <taxon>Ecdysozoa</taxon>
        <taxon>Arthropoda</taxon>
        <taxon>Hexapoda</taxon>
        <taxon>Insecta</taxon>
        <taxon>Pterygota</taxon>
        <taxon>Neoptera</taxon>
        <taxon>Endopterygota</taxon>
        <taxon>Hymenoptera</taxon>
        <taxon>Apocrita</taxon>
        <taxon>Ichneumonoidea</taxon>
        <taxon>Braconidae</taxon>
        <taxon>Microgastrinae</taxon>
        <taxon>Cotesia</taxon>
    </lineage>
</organism>
<accession>A0AAV7IAI3</accession>
<sequence>MIGDRIEILKKGDLKRRLMKQVERKVPVKLVAELRLVAFLEPPRRIRARSVWLIEPPGCSDFLMKRATRERRKKLLVFWTSPGQHDKRES</sequence>
<dbReference type="EMBL" id="JAHXZJ010002237">
    <property type="protein sequence ID" value="KAH0547247.1"/>
    <property type="molecule type" value="Genomic_DNA"/>
</dbReference>